<dbReference type="EMBL" id="LYVF01000175">
    <property type="protein sequence ID" value="OAT80681.1"/>
    <property type="molecule type" value="Genomic_DNA"/>
</dbReference>
<gene>
    <name evidence="2" type="ORF">A6M21_13180</name>
</gene>
<feature type="transmembrane region" description="Helical" evidence="1">
    <location>
        <begin position="6"/>
        <end position="26"/>
    </location>
</feature>
<dbReference type="STRING" id="1838280.A6M21_13180"/>
<name>A0A1B7LCP5_9FIRM</name>
<keyword evidence="1" id="KW-1133">Transmembrane helix</keyword>
<accession>A0A1B7LCP5</accession>
<dbReference type="Proteomes" id="UP000078532">
    <property type="component" value="Unassembled WGS sequence"/>
</dbReference>
<keyword evidence="3" id="KW-1185">Reference proteome</keyword>
<dbReference type="OrthoDB" id="1685240at2"/>
<dbReference type="NCBIfam" id="TIGR02893">
    <property type="entry name" value="spore_yabQ"/>
    <property type="match status" value="1"/>
</dbReference>
<dbReference type="InterPro" id="IPR019074">
    <property type="entry name" value="YabQ"/>
</dbReference>
<reference evidence="2 3" key="1">
    <citation type="submission" date="2016-04" db="EMBL/GenBank/DDBJ databases">
        <authorList>
            <person name="Evans L.H."/>
            <person name="Alamgir A."/>
            <person name="Owens N."/>
            <person name="Weber N.D."/>
            <person name="Virtaneva K."/>
            <person name="Barbian K."/>
            <person name="Babar A."/>
            <person name="Rosenke K."/>
        </authorList>
    </citation>
    <scope>NUCLEOTIDE SEQUENCE [LARGE SCALE GENOMIC DNA]</scope>
    <source>
        <strain evidence="2 3">LMa1</strain>
    </source>
</reference>
<keyword evidence="1" id="KW-0812">Transmembrane</keyword>
<dbReference type="Pfam" id="PF09578">
    <property type="entry name" value="Spore_YabQ"/>
    <property type="match status" value="1"/>
</dbReference>
<sequence>MLDDQLFAFVLTLGAGMLAGFLYDCYRVVRELLRPGKTVVLLGDLLYWLLLTGVVFAVLLAGNQGEVRFYLLLGLGLGALVYLKLFSPAARRLIRALLHAVCRLAMLVLTVSGFLWQVIAFPFKMLYLAFALPCRWAGAGLHCAGRGVGRLGRCYLIPLPARITGGLARRRPGRRGPKHKK</sequence>
<protein>
    <submittedName>
        <fullName evidence="2">Spore cortex biosynthesis protein YabQ</fullName>
    </submittedName>
</protein>
<dbReference type="AlphaFoldDB" id="A0A1B7LCP5"/>
<keyword evidence="1" id="KW-0472">Membrane</keyword>
<feature type="transmembrane region" description="Helical" evidence="1">
    <location>
        <begin position="38"/>
        <end position="61"/>
    </location>
</feature>
<feature type="transmembrane region" description="Helical" evidence="1">
    <location>
        <begin position="67"/>
        <end position="85"/>
    </location>
</feature>
<evidence type="ECO:0000313" key="3">
    <source>
        <dbReference type="Proteomes" id="UP000078532"/>
    </source>
</evidence>
<dbReference type="RefSeq" id="WP_066669619.1">
    <property type="nucleotide sequence ID" value="NZ_LYVF01000175.1"/>
</dbReference>
<organism evidence="2 3">
    <name type="scientific">Desulfotomaculum copahuensis</name>
    <dbReference type="NCBI Taxonomy" id="1838280"/>
    <lineage>
        <taxon>Bacteria</taxon>
        <taxon>Bacillati</taxon>
        <taxon>Bacillota</taxon>
        <taxon>Clostridia</taxon>
        <taxon>Eubacteriales</taxon>
        <taxon>Desulfotomaculaceae</taxon>
        <taxon>Desulfotomaculum</taxon>
    </lineage>
</organism>
<comment type="caution">
    <text evidence="2">The sequence shown here is derived from an EMBL/GenBank/DDBJ whole genome shotgun (WGS) entry which is preliminary data.</text>
</comment>
<feature type="transmembrane region" description="Helical" evidence="1">
    <location>
        <begin position="97"/>
        <end position="119"/>
    </location>
</feature>
<evidence type="ECO:0000256" key="1">
    <source>
        <dbReference type="SAM" id="Phobius"/>
    </source>
</evidence>
<proteinExistence type="predicted"/>
<evidence type="ECO:0000313" key="2">
    <source>
        <dbReference type="EMBL" id="OAT80681.1"/>
    </source>
</evidence>